<accession>A0A2T7PHS6</accession>
<sequence length="374" mass="41929">MDLSSMRAAGDAPYAGPRDPGKRIRFLHSVLQEREKVSPSRGKPHDSSTKSSGIFGHDPANSTRSFILARKPRQPSNDSSTRPSDRHAGSDRNPVAKRARKQACPRKRLCQGRVDTPLPAVEADYTASELLRKMCDVMTSRHDATGRVSGAVRKLRARDSVPRDATFAAEPSSPRPQDSIALETPLQGDSPEASLHGASGPPSREKRKELRLFGKEYTSPSGRIYPERRVREKDCSKCRYNCSQNVSPAQRLAIFTHFWRLDSYVKRLHYYCHSIREKPAKTMTHTRECSREYTFLVDGKRVRVCKGFYLATLDVSDKAVRIAMEKRKQGRAVWDKRGPQQHGATCKLRDTCRPCQHAGTALFTAALGCDCDCD</sequence>
<dbReference type="OMA" id="KCHENFD"/>
<protein>
    <submittedName>
        <fullName evidence="2">Uncharacterized protein</fullName>
    </submittedName>
</protein>
<dbReference type="EMBL" id="PZQS01000004">
    <property type="protein sequence ID" value="PVD32975.1"/>
    <property type="molecule type" value="Genomic_DNA"/>
</dbReference>
<gene>
    <name evidence="2" type="ORF">C0Q70_08423</name>
</gene>
<dbReference type="OrthoDB" id="6161632at2759"/>
<reference evidence="2 3" key="1">
    <citation type="submission" date="2018-04" db="EMBL/GenBank/DDBJ databases">
        <title>The genome of golden apple snail Pomacea canaliculata provides insight into stress tolerance and invasive adaptation.</title>
        <authorList>
            <person name="Liu C."/>
            <person name="Liu B."/>
            <person name="Ren Y."/>
            <person name="Zhang Y."/>
            <person name="Wang H."/>
            <person name="Li S."/>
            <person name="Jiang F."/>
            <person name="Yin L."/>
            <person name="Zhang G."/>
            <person name="Qian W."/>
            <person name="Fan W."/>
        </authorList>
    </citation>
    <scope>NUCLEOTIDE SEQUENCE [LARGE SCALE GENOMIC DNA]</scope>
    <source>
        <strain evidence="2">SZHN2017</strain>
        <tissue evidence="2">Muscle</tissue>
    </source>
</reference>
<dbReference type="PANTHER" id="PTHR10773:SF19">
    <property type="match status" value="1"/>
</dbReference>
<feature type="compositionally biased region" description="Basic and acidic residues" evidence="1">
    <location>
        <begin position="203"/>
        <end position="212"/>
    </location>
</feature>
<organism evidence="2 3">
    <name type="scientific">Pomacea canaliculata</name>
    <name type="common">Golden apple snail</name>
    <dbReference type="NCBI Taxonomy" id="400727"/>
    <lineage>
        <taxon>Eukaryota</taxon>
        <taxon>Metazoa</taxon>
        <taxon>Spiralia</taxon>
        <taxon>Lophotrochozoa</taxon>
        <taxon>Mollusca</taxon>
        <taxon>Gastropoda</taxon>
        <taxon>Caenogastropoda</taxon>
        <taxon>Architaenioglossa</taxon>
        <taxon>Ampullarioidea</taxon>
        <taxon>Ampullariidae</taxon>
        <taxon>Pomacea</taxon>
    </lineage>
</organism>
<proteinExistence type="predicted"/>
<dbReference type="Proteomes" id="UP000245119">
    <property type="component" value="Linkage Group LG4"/>
</dbReference>
<dbReference type="PANTHER" id="PTHR10773">
    <property type="entry name" value="DNA-DIRECTED RNA POLYMERASES I, II, AND III SUBUNIT RPABC2"/>
    <property type="match status" value="1"/>
</dbReference>
<name>A0A2T7PHS6_POMCA</name>
<evidence type="ECO:0000313" key="3">
    <source>
        <dbReference type="Proteomes" id="UP000245119"/>
    </source>
</evidence>
<evidence type="ECO:0000313" key="2">
    <source>
        <dbReference type="EMBL" id="PVD32975.1"/>
    </source>
</evidence>
<feature type="compositionally biased region" description="Basic residues" evidence="1">
    <location>
        <begin position="95"/>
        <end position="108"/>
    </location>
</feature>
<feature type="compositionally biased region" description="Basic and acidic residues" evidence="1">
    <location>
        <begin position="31"/>
        <end position="48"/>
    </location>
</feature>
<feature type="region of interest" description="Disordered" evidence="1">
    <location>
        <begin position="1"/>
        <end position="108"/>
    </location>
</feature>
<feature type="region of interest" description="Disordered" evidence="1">
    <location>
        <begin position="149"/>
        <end position="212"/>
    </location>
</feature>
<evidence type="ECO:0000256" key="1">
    <source>
        <dbReference type="SAM" id="MobiDB-lite"/>
    </source>
</evidence>
<comment type="caution">
    <text evidence="2">The sequence shown here is derived from an EMBL/GenBank/DDBJ whole genome shotgun (WGS) entry which is preliminary data.</text>
</comment>
<keyword evidence="3" id="KW-1185">Reference proteome</keyword>
<dbReference type="AlphaFoldDB" id="A0A2T7PHS6"/>